<organism evidence="1">
    <name type="scientific">Neobodo designis</name>
    <name type="common">Flagellated protozoan</name>
    <name type="synonym">Bodo designis</name>
    <dbReference type="NCBI Taxonomy" id="312471"/>
    <lineage>
        <taxon>Eukaryota</taxon>
        <taxon>Discoba</taxon>
        <taxon>Euglenozoa</taxon>
        <taxon>Kinetoplastea</taxon>
        <taxon>Metakinetoplastina</taxon>
        <taxon>Neobodonida</taxon>
        <taxon>Neobodo</taxon>
    </lineage>
</organism>
<reference evidence="1" key="1">
    <citation type="submission" date="2021-01" db="EMBL/GenBank/DDBJ databases">
        <authorList>
            <person name="Corre E."/>
            <person name="Pelletier E."/>
            <person name="Niang G."/>
            <person name="Scheremetjew M."/>
            <person name="Finn R."/>
            <person name="Kale V."/>
            <person name="Holt S."/>
            <person name="Cochrane G."/>
            <person name="Meng A."/>
            <person name="Brown T."/>
            <person name="Cohen L."/>
        </authorList>
    </citation>
    <scope>NUCLEOTIDE SEQUENCE</scope>
    <source>
        <strain evidence="1">CCAP 1951/1</strain>
    </source>
</reference>
<evidence type="ECO:0008006" key="2">
    <source>
        <dbReference type="Google" id="ProtNLM"/>
    </source>
</evidence>
<proteinExistence type="predicted"/>
<dbReference type="Gene3D" id="1.10.287.1130">
    <property type="entry name" value="CytochromE C oxidase copper chaperone"/>
    <property type="match status" value="1"/>
</dbReference>
<dbReference type="InterPro" id="IPR009069">
    <property type="entry name" value="Cys_alpha_HP_mot_SF"/>
</dbReference>
<evidence type="ECO:0000313" key="1">
    <source>
        <dbReference type="EMBL" id="CAD9129651.1"/>
    </source>
</evidence>
<protein>
    <recommendedName>
        <fullName evidence="2">CHCH domain-containing protein</fullName>
    </recommendedName>
</protein>
<name>A0A7S1MEU3_NEODS</name>
<sequence>MAHLSSPCRDEAALWRRCLKEDDYSPDRNLKKCDGFRDTYYSCLSSWREQDGKQAPPADGFPPECSQFAARLQGCMAANQYVVEPCREEMDQLNQCTAKYDPNVQQALKYEAPKNKAWWRFW</sequence>
<dbReference type="AlphaFoldDB" id="A0A7S1MEU3"/>
<accession>A0A7S1MEU3</accession>
<gene>
    <name evidence="1" type="ORF">NDES1114_LOCUS21750</name>
</gene>
<dbReference type="EMBL" id="HBGF01032521">
    <property type="protein sequence ID" value="CAD9129651.1"/>
    <property type="molecule type" value="Transcribed_RNA"/>
</dbReference>
<dbReference type="SUPFAM" id="SSF47072">
    <property type="entry name" value="Cysteine alpha-hairpin motif"/>
    <property type="match status" value="2"/>
</dbReference>
<dbReference type="PROSITE" id="PS51808">
    <property type="entry name" value="CHCH"/>
    <property type="match status" value="2"/>
</dbReference>